<keyword evidence="2" id="KW-0812">Transmembrane</keyword>
<sequence length="448" mass="48851">MAMAQQWFIQRRSGVKDGPFSPRELKNLAHRGELSPEDLVWNEELDRWVPAGRISGLFENTSGNTGELVLSDDQSNPEQVAVPSGAQELATQGTPPPDQSEVHLENTGAGSGWESGRVGPRLRLGRPSRRRPTFEGSPTTFARSRETLGRHVLDRWLAFLRTRFGSEFLQASQQLFLLCGRYGLLTAVALILTDNLFVSQVRNASGLLWTLSICFFLFVGHYLSARVIFVLDRWELRTRAQLASSVVPDGMSLLSMLIAVVSIVMGTVYALSTGFVDLIFYAVALSIWGLFTSIQFLDLDDLQIAINPDLSPMEELIGLLYLAGKMVARLCPVIFGVLVLLGNLHLALGLLFTVTGSPTGELNNPGSDLIPHELAAISAGPAVAGWGLGQSGLVMVVAASLWPAVSYLLYLFGQLIIACLAALLVLLHVENRNLPHSSELSKREFTDG</sequence>
<feature type="domain" description="GYF" evidence="3">
    <location>
        <begin position="7"/>
        <end position="57"/>
    </location>
</feature>
<dbReference type="Pfam" id="PF14237">
    <property type="entry name" value="GYF_2"/>
    <property type="match status" value="1"/>
</dbReference>
<feature type="transmembrane region" description="Helical" evidence="2">
    <location>
        <begin position="330"/>
        <end position="354"/>
    </location>
</feature>
<protein>
    <recommendedName>
        <fullName evidence="3">GYF domain-containing protein</fullName>
    </recommendedName>
</protein>
<evidence type="ECO:0000256" key="2">
    <source>
        <dbReference type="SAM" id="Phobius"/>
    </source>
</evidence>
<keyword evidence="5" id="KW-1185">Reference proteome</keyword>
<feature type="transmembrane region" description="Helical" evidence="2">
    <location>
        <begin position="252"/>
        <end position="272"/>
    </location>
</feature>
<reference evidence="4 5" key="1">
    <citation type="journal article" name="Front. Microbiol.">
        <title>Sugar Metabolism of the First Thermophilic Planctomycete Thermogutta terrifontis: Comparative Genomic and Transcriptomic Approaches.</title>
        <authorList>
            <person name="Elcheninov A.G."/>
            <person name="Menzel P."/>
            <person name="Gudbergsdottir S.R."/>
            <person name="Slesarev A.I."/>
            <person name="Kadnikov V.V."/>
            <person name="Krogh A."/>
            <person name="Bonch-Osmolovskaya E.A."/>
            <person name="Peng X."/>
            <person name="Kublanov I.V."/>
        </authorList>
    </citation>
    <scope>NUCLEOTIDE SEQUENCE [LARGE SCALE GENOMIC DNA]</scope>
    <source>
        <strain evidence="4 5">R1</strain>
    </source>
</reference>
<accession>A0A286REG5</accession>
<feature type="transmembrane region" description="Helical" evidence="2">
    <location>
        <begin position="408"/>
        <end position="429"/>
    </location>
</feature>
<feature type="transmembrane region" description="Helical" evidence="2">
    <location>
        <begin position="175"/>
        <end position="192"/>
    </location>
</feature>
<evidence type="ECO:0000259" key="3">
    <source>
        <dbReference type="Pfam" id="PF14237"/>
    </source>
</evidence>
<feature type="transmembrane region" description="Helical" evidence="2">
    <location>
        <begin position="374"/>
        <end position="401"/>
    </location>
</feature>
<keyword evidence="2" id="KW-1133">Transmembrane helix</keyword>
<dbReference type="EMBL" id="CP018477">
    <property type="protein sequence ID" value="ASV74333.1"/>
    <property type="molecule type" value="Genomic_DNA"/>
</dbReference>
<dbReference type="Proteomes" id="UP000215086">
    <property type="component" value="Chromosome"/>
</dbReference>
<feature type="region of interest" description="Disordered" evidence="1">
    <location>
        <begin position="72"/>
        <end position="140"/>
    </location>
</feature>
<dbReference type="KEGG" id="ttf:THTE_1731"/>
<proteinExistence type="predicted"/>
<feature type="transmembrane region" description="Helical" evidence="2">
    <location>
        <begin position="207"/>
        <end position="231"/>
    </location>
</feature>
<evidence type="ECO:0000313" key="5">
    <source>
        <dbReference type="Proteomes" id="UP000215086"/>
    </source>
</evidence>
<organism evidence="4 5">
    <name type="scientific">Thermogutta terrifontis</name>
    <dbReference type="NCBI Taxonomy" id="1331910"/>
    <lineage>
        <taxon>Bacteria</taxon>
        <taxon>Pseudomonadati</taxon>
        <taxon>Planctomycetota</taxon>
        <taxon>Planctomycetia</taxon>
        <taxon>Pirellulales</taxon>
        <taxon>Thermoguttaceae</taxon>
        <taxon>Thermogutta</taxon>
    </lineage>
</organism>
<gene>
    <name evidence="4" type="ORF">THTE_1731</name>
</gene>
<keyword evidence="2" id="KW-0472">Membrane</keyword>
<dbReference type="AlphaFoldDB" id="A0A286REG5"/>
<evidence type="ECO:0000313" key="4">
    <source>
        <dbReference type="EMBL" id="ASV74333.1"/>
    </source>
</evidence>
<feature type="transmembrane region" description="Helical" evidence="2">
    <location>
        <begin position="278"/>
        <end position="297"/>
    </location>
</feature>
<dbReference type="InterPro" id="IPR025640">
    <property type="entry name" value="GYF_2"/>
</dbReference>
<evidence type="ECO:0000256" key="1">
    <source>
        <dbReference type="SAM" id="MobiDB-lite"/>
    </source>
</evidence>
<name>A0A286REG5_9BACT</name>